<organism evidence="1 2">
    <name type="scientific">Bacillus phage vB_BanS_Chewbecca</name>
    <dbReference type="NCBI Taxonomy" id="2894786"/>
    <lineage>
        <taxon>Viruses</taxon>
        <taxon>Duplodnaviria</taxon>
        <taxon>Heunggongvirae</taxon>
        <taxon>Uroviricota</taxon>
        <taxon>Caudoviricetes</taxon>
        <taxon>Joanripponvirinae</taxon>
        <taxon>Tsamsavirus</taxon>
        <taxon>Tsamsavirus chewbecca</taxon>
    </lineage>
</organism>
<proteinExistence type="predicted"/>
<name>A0AAE8YR14_9CAUD</name>
<dbReference type="EMBL" id="OK499972">
    <property type="protein sequence ID" value="UGO46160.1"/>
    <property type="molecule type" value="Genomic_DNA"/>
</dbReference>
<sequence>MTRTKNNDIILDKEVDRMLMLHMKIDGEYKSIEIQEHELKSLIATGKFVKLGGEYYHIDHISKFNHKPKREDVPIVTKPVPPQILFKKG</sequence>
<keyword evidence="2" id="KW-1185">Reference proteome</keyword>
<evidence type="ECO:0000313" key="1">
    <source>
        <dbReference type="EMBL" id="UGO46160.1"/>
    </source>
</evidence>
<gene>
    <name evidence="1" type="ORF">CHEWBECCA_77</name>
</gene>
<reference evidence="1 2" key="1">
    <citation type="submission" date="2021-10" db="EMBL/GenBank/DDBJ databases">
        <authorList>
            <person name="Lavering E.D."/>
            <person name="James R."/>
            <person name="Fairhom J.D."/>
            <person name="Ogilvie B.H."/>
            <person name="Thurgood T.L."/>
            <person name="Robison R.A."/>
            <person name="Grose J.H."/>
        </authorList>
    </citation>
    <scope>NUCLEOTIDE SEQUENCE [LARGE SCALE GENOMIC DNA]</scope>
</reference>
<dbReference type="Proteomes" id="UP000827751">
    <property type="component" value="Segment"/>
</dbReference>
<evidence type="ECO:0000313" key="2">
    <source>
        <dbReference type="Proteomes" id="UP000827751"/>
    </source>
</evidence>
<protein>
    <submittedName>
        <fullName evidence="1">Uncharacterized protein</fullName>
    </submittedName>
</protein>
<accession>A0AAE8YR14</accession>